<organism evidence="1 2">
    <name type="scientific">Gordonibacter faecis</name>
    <dbReference type="NCBI Taxonomy" id="3047475"/>
    <lineage>
        <taxon>Bacteria</taxon>
        <taxon>Bacillati</taxon>
        <taxon>Actinomycetota</taxon>
        <taxon>Coriobacteriia</taxon>
        <taxon>Eggerthellales</taxon>
        <taxon>Eggerthellaceae</taxon>
        <taxon>Gordonibacter</taxon>
    </lineage>
</organism>
<sequence length="88" mass="9751">MEETCTGFELMAQKAPIFAGMAQIAGLKPKGSYSIAEVSQASGVAPSTLFEHVSLGFLEARLPPGRERGRRVEPESFDRYWTVHWHAE</sequence>
<evidence type="ECO:0000313" key="1">
    <source>
        <dbReference type="EMBL" id="MDJ1651657.1"/>
    </source>
</evidence>
<evidence type="ECO:0000313" key="2">
    <source>
        <dbReference type="Proteomes" id="UP001232750"/>
    </source>
</evidence>
<dbReference type="Proteomes" id="UP001232750">
    <property type="component" value="Unassembled WGS sequence"/>
</dbReference>
<evidence type="ECO:0008006" key="3">
    <source>
        <dbReference type="Google" id="ProtNLM"/>
    </source>
</evidence>
<keyword evidence="2" id="KW-1185">Reference proteome</keyword>
<proteinExistence type="predicted"/>
<comment type="caution">
    <text evidence="1">The sequence shown here is derived from an EMBL/GenBank/DDBJ whole genome shotgun (WGS) entry which is preliminary data.</text>
</comment>
<dbReference type="EMBL" id="JASJEU010000024">
    <property type="protein sequence ID" value="MDJ1651657.1"/>
    <property type="molecule type" value="Genomic_DNA"/>
</dbReference>
<dbReference type="RefSeq" id="WP_283833005.1">
    <property type="nucleotide sequence ID" value="NZ_JASJEU010000024.1"/>
</dbReference>
<gene>
    <name evidence="1" type="ORF">QNJ86_12665</name>
</gene>
<protein>
    <recommendedName>
        <fullName evidence="3">HTH iclR-type domain-containing protein</fullName>
    </recommendedName>
</protein>
<accession>A0ABT7DQ25</accession>
<reference evidence="1 2" key="1">
    <citation type="submission" date="2023-05" db="EMBL/GenBank/DDBJ databases">
        <title>Gordonibacter KGMB12511T sp. nov., isolated from faeces of healthy Korean.</title>
        <authorList>
            <person name="Kim H.S."/>
            <person name="Kim J.-S."/>
            <person name="Suh M.K."/>
            <person name="Eom M.K."/>
            <person name="Do H.E."/>
            <person name="Lee J.-S."/>
        </authorList>
    </citation>
    <scope>NUCLEOTIDE SEQUENCE [LARGE SCALE GENOMIC DNA]</scope>
    <source>
        <strain evidence="1 2">KGMB12511</strain>
    </source>
</reference>
<name>A0ABT7DQ25_9ACTN</name>